<evidence type="ECO:0000313" key="5">
    <source>
        <dbReference type="EMBL" id="QHU27913.1"/>
    </source>
</evidence>
<dbReference type="EMBL" id="MN740465">
    <property type="protein sequence ID" value="QHU27913.1"/>
    <property type="molecule type" value="Genomic_DNA"/>
</dbReference>
<dbReference type="GO" id="GO:0003677">
    <property type="term" value="F:DNA binding"/>
    <property type="evidence" value="ECO:0007669"/>
    <property type="project" value="UniProtKB-KW"/>
</dbReference>
<dbReference type="CDD" id="cd00577">
    <property type="entry name" value="PCNA"/>
    <property type="match status" value="1"/>
</dbReference>
<dbReference type="Gene3D" id="3.70.10.10">
    <property type="match status" value="1"/>
</dbReference>
<evidence type="ECO:0000259" key="3">
    <source>
        <dbReference type="Pfam" id="PF00705"/>
    </source>
</evidence>
<feature type="domain" description="Proliferating cell nuclear antigen PCNA N-terminal" evidence="3">
    <location>
        <begin position="7"/>
        <end position="129"/>
    </location>
</feature>
<dbReference type="InterPro" id="IPR046938">
    <property type="entry name" value="DNA_clamp_sf"/>
</dbReference>
<evidence type="ECO:0000256" key="2">
    <source>
        <dbReference type="ARBA" id="ARBA00023125"/>
    </source>
</evidence>
<dbReference type="InterPro" id="IPR022649">
    <property type="entry name" value="Pr_cel_nuc_antig_C"/>
</dbReference>
<dbReference type="GO" id="GO:0006298">
    <property type="term" value="P:mismatch repair"/>
    <property type="evidence" value="ECO:0007669"/>
    <property type="project" value="TreeGrafter"/>
</dbReference>
<reference evidence="5" key="1">
    <citation type="journal article" date="2020" name="Nature">
        <title>Giant virus diversity and host interactions through global metagenomics.</title>
        <authorList>
            <person name="Schulz F."/>
            <person name="Roux S."/>
            <person name="Paez-Espino D."/>
            <person name="Jungbluth S."/>
            <person name="Walsh D.A."/>
            <person name="Denef V.J."/>
            <person name="McMahon K.D."/>
            <person name="Konstantinidis K.T."/>
            <person name="Eloe-Fadrosh E.A."/>
            <person name="Kyrpides N.C."/>
            <person name="Woyke T."/>
        </authorList>
    </citation>
    <scope>NUCLEOTIDE SEQUENCE</scope>
    <source>
        <strain evidence="5">GVMAG-M-3300027769-26</strain>
    </source>
</reference>
<evidence type="ECO:0000259" key="4">
    <source>
        <dbReference type="Pfam" id="PF02747"/>
    </source>
</evidence>
<evidence type="ECO:0000256" key="1">
    <source>
        <dbReference type="ARBA" id="ARBA00010462"/>
    </source>
</evidence>
<keyword evidence="2" id="KW-0238">DNA-binding</keyword>
<dbReference type="GO" id="GO:0006272">
    <property type="term" value="P:leading strand elongation"/>
    <property type="evidence" value="ECO:0007669"/>
    <property type="project" value="TreeGrafter"/>
</dbReference>
<dbReference type="InterPro" id="IPR000730">
    <property type="entry name" value="Pr_cel_nuc_antig"/>
</dbReference>
<dbReference type="PANTHER" id="PTHR11352">
    <property type="entry name" value="PROLIFERATING CELL NUCLEAR ANTIGEN"/>
    <property type="match status" value="1"/>
</dbReference>
<proteinExistence type="inferred from homology"/>
<comment type="similarity">
    <text evidence="1">Belongs to the PCNA family.</text>
</comment>
<sequence length="265" mass="30415">MDTEYLLNIKTIQAATFKQVIDALKEILMDVNLEIDETGIKIVAMDNTHIVLIHLKLDADKFEIYECAKKTYVGINMLRLHALIKTITNNDILTIYIKKDDPNHLGITIENNDKNYKTNYKLSVLDIDVLNLDIPPVDFHTIINMPSNYLQKIIRDMNNLAEFIEFRNIGDKLILSCKGDFCDQETILGSEKSQSITIKKNSTDEEQEIIQGIFSLKYLSIFTKCTNLSNNVELYLKNNYPIILRYTIASLGEIKLCLSQQDISQ</sequence>
<protein>
    <recommendedName>
        <fullName evidence="6">Proliferating cell nuclear antigen PCNA N-terminal domain-containing protein</fullName>
    </recommendedName>
</protein>
<dbReference type="AlphaFoldDB" id="A0A6C0LBG9"/>
<dbReference type="Pfam" id="PF02747">
    <property type="entry name" value="PCNA_C"/>
    <property type="match status" value="1"/>
</dbReference>
<dbReference type="GO" id="GO:0019985">
    <property type="term" value="P:translesion synthesis"/>
    <property type="evidence" value="ECO:0007669"/>
    <property type="project" value="TreeGrafter"/>
</dbReference>
<feature type="domain" description="Proliferating cell nuclear antigen PCNA C-terminal" evidence="4">
    <location>
        <begin position="134"/>
        <end position="259"/>
    </location>
</feature>
<dbReference type="PRINTS" id="PR00339">
    <property type="entry name" value="PCNACYCLIN"/>
</dbReference>
<accession>A0A6C0LBG9</accession>
<dbReference type="GO" id="GO:0043626">
    <property type="term" value="C:PCNA complex"/>
    <property type="evidence" value="ECO:0007669"/>
    <property type="project" value="TreeGrafter"/>
</dbReference>
<dbReference type="GO" id="GO:0006275">
    <property type="term" value="P:regulation of DNA replication"/>
    <property type="evidence" value="ECO:0007669"/>
    <property type="project" value="InterPro"/>
</dbReference>
<evidence type="ECO:0008006" key="6">
    <source>
        <dbReference type="Google" id="ProtNLM"/>
    </source>
</evidence>
<dbReference type="NCBIfam" id="TIGR00590">
    <property type="entry name" value="pcna"/>
    <property type="match status" value="1"/>
</dbReference>
<dbReference type="GO" id="GO:0030337">
    <property type="term" value="F:DNA polymerase processivity factor activity"/>
    <property type="evidence" value="ECO:0007669"/>
    <property type="project" value="InterPro"/>
</dbReference>
<name>A0A6C0LBG9_9ZZZZ</name>
<organism evidence="5">
    <name type="scientific">viral metagenome</name>
    <dbReference type="NCBI Taxonomy" id="1070528"/>
    <lineage>
        <taxon>unclassified sequences</taxon>
        <taxon>metagenomes</taxon>
        <taxon>organismal metagenomes</taxon>
    </lineage>
</organism>
<dbReference type="SUPFAM" id="SSF55979">
    <property type="entry name" value="DNA clamp"/>
    <property type="match status" value="2"/>
</dbReference>
<dbReference type="InterPro" id="IPR022648">
    <property type="entry name" value="Pr_cel_nuc_antig_N"/>
</dbReference>
<dbReference type="PANTHER" id="PTHR11352:SF0">
    <property type="entry name" value="PROLIFERATING CELL NUCLEAR ANTIGEN"/>
    <property type="match status" value="1"/>
</dbReference>
<dbReference type="Pfam" id="PF00705">
    <property type="entry name" value="PCNA_N"/>
    <property type="match status" value="1"/>
</dbReference>
<dbReference type="HAMAP" id="MF_00317">
    <property type="entry name" value="DNApol_clamp_arch"/>
    <property type="match status" value="1"/>
</dbReference>